<dbReference type="Proteomes" id="UP000265520">
    <property type="component" value="Unassembled WGS sequence"/>
</dbReference>
<comment type="caution">
    <text evidence="2">The sequence shown here is derived from an EMBL/GenBank/DDBJ whole genome shotgun (WGS) entry which is preliminary data.</text>
</comment>
<protein>
    <submittedName>
        <fullName evidence="2">Geminivirus Rep-interacting motor protein-like</fullName>
    </submittedName>
</protein>
<accession>A0A392MGU4</accession>
<evidence type="ECO:0000313" key="3">
    <source>
        <dbReference type="Proteomes" id="UP000265520"/>
    </source>
</evidence>
<name>A0A392MGU4_9FABA</name>
<dbReference type="AlphaFoldDB" id="A0A392MGU4"/>
<evidence type="ECO:0000313" key="2">
    <source>
        <dbReference type="EMBL" id="MCH85464.1"/>
    </source>
</evidence>
<feature type="coiled-coil region" evidence="1">
    <location>
        <begin position="22"/>
        <end position="63"/>
    </location>
</feature>
<organism evidence="2 3">
    <name type="scientific">Trifolium medium</name>
    <dbReference type="NCBI Taxonomy" id="97028"/>
    <lineage>
        <taxon>Eukaryota</taxon>
        <taxon>Viridiplantae</taxon>
        <taxon>Streptophyta</taxon>
        <taxon>Embryophyta</taxon>
        <taxon>Tracheophyta</taxon>
        <taxon>Spermatophyta</taxon>
        <taxon>Magnoliopsida</taxon>
        <taxon>eudicotyledons</taxon>
        <taxon>Gunneridae</taxon>
        <taxon>Pentapetalae</taxon>
        <taxon>rosids</taxon>
        <taxon>fabids</taxon>
        <taxon>Fabales</taxon>
        <taxon>Fabaceae</taxon>
        <taxon>Papilionoideae</taxon>
        <taxon>50 kb inversion clade</taxon>
        <taxon>NPAAA clade</taxon>
        <taxon>Hologalegina</taxon>
        <taxon>IRL clade</taxon>
        <taxon>Trifolieae</taxon>
        <taxon>Trifolium</taxon>
    </lineage>
</organism>
<keyword evidence="3" id="KW-1185">Reference proteome</keyword>
<sequence>MSLNFSARARNSVLSLGNRDTIKKWKDVANDARKELYEKEKEIHDLKQEGLGLKQALKDANDQCVLLFNEVQKAWKVSSALQTDLK</sequence>
<proteinExistence type="predicted"/>
<feature type="non-terminal residue" evidence="2">
    <location>
        <position position="86"/>
    </location>
</feature>
<dbReference type="EMBL" id="LXQA010008567">
    <property type="protein sequence ID" value="MCH85464.1"/>
    <property type="molecule type" value="Genomic_DNA"/>
</dbReference>
<reference evidence="2 3" key="1">
    <citation type="journal article" date="2018" name="Front. Plant Sci.">
        <title>Red Clover (Trifolium pratense) and Zigzag Clover (T. medium) - A Picture of Genomic Similarities and Differences.</title>
        <authorList>
            <person name="Dluhosova J."/>
            <person name="Istvanek J."/>
            <person name="Nedelnik J."/>
            <person name="Repkova J."/>
        </authorList>
    </citation>
    <scope>NUCLEOTIDE SEQUENCE [LARGE SCALE GENOMIC DNA]</scope>
    <source>
        <strain evidence="3">cv. 10/8</strain>
        <tissue evidence="2">Leaf</tissue>
    </source>
</reference>
<keyword evidence="1" id="KW-0175">Coiled coil</keyword>
<gene>
    <name evidence="2" type="ORF">A2U01_0006310</name>
</gene>
<evidence type="ECO:0000256" key="1">
    <source>
        <dbReference type="SAM" id="Coils"/>
    </source>
</evidence>